<keyword evidence="2" id="KW-1003">Cell membrane</keyword>
<evidence type="ECO:0000313" key="9">
    <source>
        <dbReference type="EMBL" id="NEC91729.1"/>
    </source>
</evidence>
<feature type="transmembrane region" description="Helical" evidence="7">
    <location>
        <begin position="36"/>
        <end position="57"/>
    </location>
</feature>
<dbReference type="GO" id="GO:0022857">
    <property type="term" value="F:transmembrane transporter activity"/>
    <property type="evidence" value="ECO:0007669"/>
    <property type="project" value="InterPro"/>
</dbReference>
<keyword evidence="4 7" id="KW-1133">Transmembrane helix</keyword>
<evidence type="ECO:0000256" key="3">
    <source>
        <dbReference type="ARBA" id="ARBA00022692"/>
    </source>
</evidence>
<evidence type="ECO:0000256" key="1">
    <source>
        <dbReference type="ARBA" id="ARBA00004651"/>
    </source>
</evidence>
<reference evidence="9" key="1">
    <citation type="submission" date="2020-01" db="EMBL/GenBank/DDBJ databases">
        <title>Insect and environment-associated Actinomycetes.</title>
        <authorList>
            <person name="Currrie C."/>
            <person name="Chevrette M."/>
            <person name="Carlson C."/>
            <person name="Stubbendieck R."/>
            <person name="Wendt-Pienkowski E."/>
        </authorList>
    </citation>
    <scope>NUCLEOTIDE SEQUENCE</scope>
    <source>
        <strain evidence="9">SID12501</strain>
    </source>
</reference>
<dbReference type="InterPro" id="IPR036259">
    <property type="entry name" value="MFS_trans_sf"/>
</dbReference>
<name>A0A6B3C4Z1_9ACTN</name>
<dbReference type="PROSITE" id="PS50850">
    <property type="entry name" value="MFS"/>
    <property type="match status" value="1"/>
</dbReference>
<feature type="transmembrane region" description="Helical" evidence="7">
    <location>
        <begin position="373"/>
        <end position="395"/>
    </location>
</feature>
<keyword evidence="5 7" id="KW-0472">Membrane</keyword>
<dbReference type="GO" id="GO:0005886">
    <property type="term" value="C:plasma membrane"/>
    <property type="evidence" value="ECO:0007669"/>
    <property type="project" value="UniProtKB-SubCell"/>
</dbReference>
<feature type="domain" description="Major facilitator superfamily (MFS) profile" evidence="8">
    <location>
        <begin position="3"/>
        <end position="399"/>
    </location>
</feature>
<dbReference type="AlphaFoldDB" id="A0A6B3C4Z1"/>
<dbReference type="RefSeq" id="WP_164322729.1">
    <property type="nucleotide sequence ID" value="NZ_JAAGLU010000047.1"/>
</dbReference>
<keyword evidence="3 7" id="KW-0812">Transmembrane</keyword>
<dbReference type="PRINTS" id="PR01988">
    <property type="entry name" value="EXPORTERBACE"/>
</dbReference>
<evidence type="ECO:0000256" key="7">
    <source>
        <dbReference type="SAM" id="Phobius"/>
    </source>
</evidence>
<sequence length="421" mass="44882">MKYFRFLVVGNAISAYGSYLNMLALNLFAYELTKSPLFSGLFLAVRLVAGFLTGFVAGRIVDHRRRKPLMVAAELCQATALVILVVAPSAAQEEILYGLAVVTGVGSTISQVCLRAMVPEIVGQDLRTRANSLLVTGRSLAMVLGFASAGIILARIGYHAAFLIDALSFVLSASILTTLPVAGPRKGAQSEADKSRPESFVAVQRTALRFLWTVPILLPMITIRAIDGLGSSSHNVALPVYSSALDPHHPAAFMSRFWMLWAIGNIVFQQLLSWHGKRTGRTFEETAFALGTCVMSAAFILAFCGFPAALTAVIALVAGAADGFTEVSYISRLQSVPDERRGAVFGLSATADNLGVGVGMVLTSSALEFFSPLQVVAVAHGTAIAMALAFLVYLARRRRHPPAPPGQSPHASVSTRTEEAR</sequence>
<protein>
    <submittedName>
        <fullName evidence="9">MFS transporter</fullName>
    </submittedName>
</protein>
<evidence type="ECO:0000256" key="4">
    <source>
        <dbReference type="ARBA" id="ARBA00022989"/>
    </source>
</evidence>
<dbReference type="PANTHER" id="PTHR23513">
    <property type="entry name" value="INTEGRAL MEMBRANE EFFLUX PROTEIN-RELATED"/>
    <property type="match status" value="1"/>
</dbReference>
<feature type="transmembrane region" description="Helical" evidence="7">
    <location>
        <begin position="69"/>
        <end position="89"/>
    </location>
</feature>
<feature type="transmembrane region" description="Helical" evidence="7">
    <location>
        <begin position="95"/>
        <end position="118"/>
    </location>
</feature>
<dbReference type="EMBL" id="JAAGLU010000047">
    <property type="protein sequence ID" value="NEC91729.1"/>
    <property type="molecule type" value="Genomic_DNA"/>
</dbReference>
<dbReference type="InterPro" id="IPR011701">
    <property type="entry name" value="MFS"/>
</dbReference>
<feature type="transmembrane region" description="Helical" evidence="7">
    <location>
        <begin position="206"/>
        <end position="226"/>
    </location>
</feature>
<dbReference type="SUPFAM" id="SSF103473">
    <property type="entry name" value="MFS general substrate transporter"/>
    <property type="match status" value="1"/>
</dbReference>
<dbReference type="Gene3D" id="1.20.1250.20">
    <property type="entry name" value="MFS general substrate transporter like domains"/>
    <property type="match status" value="1"/>
</dbReference>
<evidence type="ECO:0000256" key="5">
    <source>
        <dbReference type="ARBA" id="ARBA00023136"/>
    </source>
</evidence>
<dbReference type="InterPro" id="IPR020846">
    <property type="entry name" value="MFS_dom"/>
</dbReference>
<feature type="transmembrane region" description="Helical" evidence="7">
    <location>
        <begin position="7"/>
        <end position="30"/>
    </location>
</feature>
<gene>
    <name evidence="9" type="ORF">G3I71_39415</name>
</gene>
<evidence type="ECO:0000256" key="6">
    <source>
        <dbReference type="SAM" id="MobiDB-lite"/>
    </source>
</evidence>
<dbReference type="PANTHER" id="PTHR23513:SF11">
    <property type="entry name" value="STAPHYLOFERRIN A TRANSPORTER"/>
    <property type="match status" value="1"/>
</dbReference>
<evidence type="ECO:0000259" key="8">
    <source>
        <dbReference type="PROSITE" id="PS50850"/>
    </source>
</evidence>
<comment type="caution">
    <text evidence="9">The sequence shown here is derived from an EMBL/GenBank/DDBJ whole genome shotgun (WGS) entry which is preliminary data.</text>
</comment>
<organism evidence="9">
    <name type="scientific">Streptomyces sp. SID12501</name>
    <dbReference type="NCBI Taxonomy" id="2706042"/>
    <lineage>
        <taxon>Bacteria</taxon>
        <taxon>Bacillati</taxon>
        <taxon>Actinomycetota</taxon>
        <taxon>Actinomycetes</taxon>
        <taxon>Kitasatosporales</taxon>
        <taxon>Streptomycetaceae</taxon>
        <taxon>Streptomyces</taxon>
    </lineage>
</organism>
<accession>A0A6B3C4Z1</accession>
<comment type="subcellular location">
    <subcellularLocation>
        <location evidence="1">Cell membrane</location>
        <topology evidence="1">Multi-pass membrane protein</topology>
    </subcellularLocation>
</comment>
<dbReference type="Pfam" id="PF07690">
    <property type="entry name" value="MFS_1"/>
    <property type="match status" value="1"/>
</dbReference>
<dbReference type="InterPro" id="IPR022324">
    <property type="entry name" value="Bacilysin_exporter_BacE_put"/>
</dbReference>
<proteinExistence type="predicted"/>
<evidence type="ECO:0000256" key="2">
    <source>
        <dbReference type="ARBA" id="ARBA00022475"/>
    </source>
</evidence>
<dbReference type="CDD" id="cd06173">
    <property type="entry name" value="MFS_MefA_like"/>
    <property type="match status" value="1"/>
</dbReference>
<feature type="transmembrane region" description="Helical" evidence="7">
    <location>
        <begin position="257"/>
        <end position="274"/>
    </location>
</feature>
<feature type="transmembrane region" description="Helical" evidence="7">
    <location>
        <begin position="139"/>
        <end position="160"/>
    </location>
</feature>
<feature type="transmembrane region" description="Helical" evidence="7">
    <location>
        <begin position="166"/>
        <end position="185"/>
    </location>
</feature>
<feature type="region of interest" description="Disordered" evidence="6">
    <location>
        <begin position="401"/>
        <end position="421"/>
    </location>
</feature>